<organism evidence="1 2">
    <name type="scientific">Melastoma candidum</name>
    <dbReference type="NCBI Taxonomy" id="119954"/>
    <lineage>
        <taxon>Eukaryota</taxon>
        <taxon>Viridiplantae</taxon>
        <taxon>Streptophyta</taxon>
        <taxon>Embryophyta</taxon>
        <taxon>Tracheophyta</taxon>
        <taxon>Spermatophyta</taxon>
        <taxon>Magnoliopsida</taxon>
        <taxon>eudicotyledons</taxon>
        <taxon>Gunneridae</taxon>
        <taxon>Pentapetalae</taxon>
        <taxon>rosids</taxon>
        <taxon>malvids</taxon>
        <taxon>Myrtales</taxon>
        <taxon>Melastomataceae</taxon>
        <taxon>Melastomatoideae</taxon>
        <taxon>Melastomateae</taxon>
        <taxon>Melastoma</taxon>
    </lineage>
</organism>
<name>A0ACB9QCT5_9MYRT</name>
<accession>A0ACB9QCT5</accession>
<gene>
    <name evidence="1" type="ORF">MLD38_020583</name>
</gene>
<proteinExistence type="predicted"/>
<protein>
    <submittedName>
        <fullName evidence="1">Uncharacterized protein</fullName>
    </submittedName>
</protein>
<dbReference type="Proteomes" id="UP001057402">
    <property type="component" value="Chromosome 6"/>
</dbReference>
<evidence type="ECO:0000313" key="2">
    <source>
        <dbReference type="Proteomes" id="UP001057402"/>
    </source>
</evidence>
<evidence type="ECO:0000313" key="1">
    <source>
        <dbReference type="EMBL" id="KAI4364502.1"/>
    </source>
</evidence>
<comment type="caution">
    <text evidence="1">The sequence shown here is derived from an EMBL/GenBank/DDBJ whole genome shotgun (WGS) entry which is preliminary data.</text>
</comment>
<sequence length="248" mass="27587">MEHAKHRKSVRGKDYEFDLQIGILGSIKDSVGVSELGDRRRGTQLLLKACNGLTDEGLSIHGIMPNHEGILEIVNSDGLAEGRIGDTADESYFKDKKKRVNNKKPSKPPRPPKGPSLNASDHKLIQEISESASLKRARIERIRALKKARAASTSSSQSTNVVALIFTVLFFVVIIFNGMSPRVNSTSSGMEQASGSEGRMHRGFISAEHYPDLHIPIQNGPIFKTSQHEPDPDMHEKKRRRTTRRMLD</sequence>
<reference evidence="2" key="1">
    <citation type="journal article" date="2023" name="Front. Plant Sci.">
        <title>Chromosomal-level genome assembly of Melastoma candidum provides insights into trichome evolution.</title>
        <authorList>
            <person name="Zhong Y."/>
            <person name="Wu W."/>
            <person name="Sun C."/>
            <person name="Zou P."/>
            <person name="Liu Y."/>
            <person name="Dai S."/>
            <person name="Zhou R."/>
        </authorList>
    </citation>
    <scope>NUCLEOTIDE SEQUENCE [LARGE SCALE GENOMIC DNA]</scope>
</reference>
<dbReference type="EMBL" id="CM042885">
    <property type="protein sequence ID" value="KAI4364502.1"/>
    <property type="molecule type" value="Genomic_DNA"/>
</dbReference>
<keyword evidence="2" id="KW-1185">Reference proteome</keyword>